<evidence type="ECO:0000313" key="3">
    <source>
        <dbReference type="Proteomes" id="UP000279029"/>
    </source>
</evidence>
<organism evidence="1 3">
    <name type="scientific">Petrocella atlantisensis</name>
    <dbReference type="NCBI Taxonomy" id="2173034"/>
    <lineage>
        <taxon>Bacteria</taxon>
        <taxon>Bacillati</taxon>
        <taxon>Bacillota</taxon>
        <taxon>Clostridia</taxon>
        <taxon>Lachnospirales</taxon>
        <taxon>Vallitaleaceae</taxon>
        <taxon>Petrocella</taxon>
    </lineage>
</organism>
<gene>
    <name evidence="1" type="ORF">PATL70BA_0785</name>
    <name evidence="2" type="ORF">PATL70BA_0809</name>
</gene>
<dbReference type="EMBL" id="LR130778">
    <property type="protein sequence ID" value="VDN46680.1"/>
    <property type="molecule type" value="Genomic_DNA"/>
</dbReference>
<reference evidence="1 3" key="1">
    <citation type="submission" date="2018-09" db="EMBL/GenBank/DDBJ databases">
        <authorList>
            <person name="Postec A."/>
        </authorList>
    </citation>
    <scope>NUCLEOTIDE SEQUENCE [LARGE SCALE GENOMIC DNA]</scope>
    <source>
        <strain evidence="1">70B-A</strain>
    </source>
</reference>
<dbReference type="AlphaFoldDB" id="A0A3P7NUU4"/>
<dbReference type="KEGG" id="cbar:PATL70BA_0785"/>
<dbReference type="EMBL" id="LR130778">
    <property type="protein sequence ID" value="VDN46655.1"/>
    <property type="molecule type" value="Genomic_DNA"/>
</dbReference>
<protein>
    <submittedName>
        <fullName evidence="1">Uncharacterized protein</fullName>
    </submittedName>
</protein>
<sequence>MGNGQRGRLISAQDRKQAVELISEAVENGARLYKACEIIKFIQERSIAGKTVII</sequence>
<evidence type="ECO:0000313" key="1">
    <source>
        <dbReference type="EMBL" id="VDN46655.1"/>
    </source>
</evidence>
<dbReference type="KEGG" id="cbar:PATL70BA_0809"/>
<proteinExistence type="predicted"/>
<name>A0A3P7NUU4_9FIRM</name>
<evidence type="ECO:0000313" key="2">
    <source>
        <dbReference type="EMBL" id="VDN46680.1"/>
    </source>
</evidence>
<accession>A0A3P7NUU4</accession>
<keyword evidence="3" id="KW-1185">Reference proteome</keyword>
<dbReference type="Proteomes" id="UP000279029">
    <property type="component" value="Chromosome"/>
</dbReference>